<organism evidence="1 2">
    <name type="scientific">Linnemannia elongata AG-77</name>
    <dbReference type="NCBI Taxonomy" id="1314771"/>
    <lineage>
        <taxon>Eukaryota</taxon>
        <taxon>Fungi</taxon>
        <taxon>Fungi incertae sedis</taxon>
        <taxon>Mucoromycota</taxon>
        <taxon>Mortierellomycotina</taxon>
        <taxon>Mortierellomycetes</taxon>
        <taxon>Mortierellales</taxon>
        <taxon>Mortierellaceae</taxon>
        <taxon>Linnemannia</taxon>
    </lineage>
</organism>
<reference evidence="1 2" key="1">
    <citation type="submission" date="2016-05" db="EMBL/GenBank/DDBJ databases">
        <title>Genome sequencing reveals origins of a unique bacterial endosymbiosis in the earliest lineages of terrestrial Fungi.</title>
        <authorList>
            <consortium name="DOE Joint Genome Institute"/>
            <person name="Uehling J."/>
            <person name="Gryganskyi A."/>
            <person name="Hameed K."/>
            <person name="Tschaplinski T."/>
            <person name="Misztal P."/>
            <person name="Wu S."/>
            <person name="Desiro A."/>
            <person name="Vande Pol N."/>
            <person name="Du Z.-Y."/>
            <person name="Zienkiewicz A."/>
            <person name="Zienkiewicz K."/>
            <person name="Morin E."/>
            <person name="Tisserant E."/>
            <person name="Splivallo R."/>
            <person name="Hainaut M."/>
            <person name="Henrissat B."/>
            <person name="Ohm R."/>
            <person name="Kuo A."/>
            <person name="Yan J."/>
            <person name="Lipzen A."/>
            <person name="Nolan M."/>
            <person name="Labutti K."/>
            <person name="Barry K."/>
            <person name="Goldstein A."/>
            <person name="Labbe J."/>
            <person name="Schadt C."/>
            <person name="Tuskan G."/>
            <person name="Grigoriev I."/>
            <person name="Martin F."/>
            <person name="Vilgalys R."/>
            <person name="Bonito G."/>
        </authorList>
    </citation>
    <scope>NUCLEOTIDE SEQUENCE [LARGE SCALE GENOMIC DNA]</scope>
    <source>
        <strain evidence="1 2">AG-77</strain>
    </source>
</reference>
<name>A0A197JN69_9FUNG</name>
<keyword evidence="2" id="KW-1185">Reference proteome</keyword>
<dbReference type="AlphaFoldDB" id="A0A197JN69"/>
<dbReference type="EMBL" id="KV442067">
    <property type="protein sequence ID" value="OAQ26413.1"/>
    <property type="molecule type" value="Genomic_DNA"/>
</dbReference>
<dbReference type="Proteomes" id="UP000078512">
    <property type="component" value="Unassembled WGS sequence"/>
</dbReference>
<accession>A0A197JN69</accession>
<dbReference type="OrthoDB" id="2412016at2759"/>
<sequence>MITASSTHEVSDDDGIDIKFLNVHRRFLHKPSSTDTPLQLRKTRPGLHHQQRLIEHNLERHTRKASEHLMDEEYPPEFFRYQIVQM</sequence>
<evidence type="ECO:0000313" key="2">
    <source>
        <dbReference type="Proteomes" id="UP000078512"/>
    </source>
</evidence>
<evidence type="ECO:0000313" key="1">
    <source>
        <dbReference type="EMBL" id="OAQ26413.1"/>
    </source>
</evidence>
<gene>
    <name evidence="1" type="ORF">K457DRAFT_22076</name>
</gene>
<protein>
    <submittedName>
        <fullName evidence="1">Uncharacterized protein</fullName>
    </submittedName>
</protein>
<proteinExistence type="predicted"/>